<organism evidence="1 2">
    <name type="scientific">Chaenocephalus aceratus</name>
    <name type="common">Blackfin icefish</name>
    <name type="synonym">Chaenichthys aceratus</name>
    <dbReference type="NCBI Taxonomy" id="36190"/>
    <lineage>
        <taxon>Eukaryota</taxon>
        <taxon>Metazoa</taxon>
        <taxon>Chordata</taxon>
        <taxon>Craniata</taxon>
        <taxon>Vertebrata</taxon>
        <taxon>Euteleostomi</taxon>
        <taxon>Actinopterygii</taxon>
        <taxon>Neopterygii</taxon>
        <taxon>Teleostei</taxon>
        <taxon>Neoteleostei</taxon>
        <taxon>Acanthomorphata</taxon>
        <taxon>Eupercaria</taxon>
        <taxon>Perciformes</taxon>
        <taxon>Notothenioidei</taxon>
        <taxon>Channichthyidae</taxon>
        <taxon>Chaenocephalus</taxon>
    </lineage>
</organism>
<protein>
    <submittedName>
        <fullName evidence="1">Uncharacterized protein</fullName>
    </submittedName>
</protein>
<proteinExistence type="predicted"/>
<gene>
    <name evidence="1" type="ORF">KUCAC02_001766</name>
</gene>
<dbReference type="EMBL" id="CM043787">
    <property type="protein sequence ID" value="KAI4830113.1"/>
    <property type="molecule type" value="Genomic_DNA"/>
</dbReference>
<sequence>MQEEEESSELPNRTPPVWEKQEHKAPLCVGVKDVEAQDALAVDFTCVHSKQKYYLTAYYNLRNKGNMEVADNFKAM</sequence>
<dbReference type="Proteomes" id="UP001057452">
    <property type="component" value="Chromosome 3"/>
</dbReference>
<evidence type="ECO:0000313" key="1">
    <source>
        <dbReference type="EMBL" id="KAI4830113.1"/>
    </source>
</evidence>
<accession>A0ACB9XT03</accession>
<reference evidence="1" key="1">
    <citation type="submission" date="2022-05" db="EMBL/GenBank/DDBJ databases">
        <title>Chromosome-level genome of Chaenocephalus aceratus.</title>
        <authorList>
            <person name="Park H."/>
        </authorList>
    </citation>
    <scope>NUCLEOTIDE SEQUENCE</scope>
    <source>
        <strain evidence="1">KU_202001</strain>
    </source>
</reference>
<comment type="caution">
    <text evidence="1">The sequence shown here is derived from an EMBL/GenBank/DDBJ whole genome shotgun (WGS) entry which is preliminary data.</text>
</comment>
<keyword evidence="2" id="KW-1185">Reference proteome</keyword>
<evidence type="ECO:0000313" key="2">
    <source>
        <dbReference type="Proteomes" id="UP001057452"/>
    </source>
</evidence>
<name>A0ACB9XT03_CHAAC</name>